<keyword evidence="1" id="KW-1133">Transmembrane helix</keyword>
<evidence type="ECO:0000313" key="3">
    <source>
        <dbReference type="Proteomes" id="UP000176420"/>
    </source>
</evidence>
<evidence type="ECO:0000313" key="2">
    <source>
        <dbReference type="EMBL" id="OGY86646.1"/>
    </source>
</evidence>
<keyword evidence="1" id="KW-0812">Transmembrane</keyword>
<protein>
    <submittedName>
        <fullName evidence="2">Uncharacterized protein</fullName>
    </submittedName>
</protein>
<dbReference type="EMBL" id="MHKI01000017">
    <property type="protein sequence ID" value="OGY86646.1"/>
    <property type="molecule type" value="Genomic_DNA"/>
</dbReference>
<proteinExistence type="predicted"/>
<gene>
    <name evidence="2" type="ORF">A2319_02820</name>
</gene>
<dbReference type="AlphaFoldDB" id="A0A1G2BD45"/>
<feature type="transmembrane region" description="Helical" evidence="1">
    <location>
        <begin position="21"/>
        <end position="39"/>
    </location>
</feature>
<comment type="caution">
    <text evidence="2">The sequence shown here is derived from an EMBL/GenBank/DDBJ whole genome shotgun (WGS) entry which is preliminary data.</text>
</comment>
<dbReference type="Proteomes" id="UP000176420">
    <property type="component" value="Unassembled WGS sequence"/>
</dbReference>
<feature type="transmembrane region" description="Helical" evidence="1">
    <location>
        <begin position="228"/>
        <end position="253"/>
    </location>
</feature>
<keyword evidence="1" id="KW-0472">Membrane</keyword>
<accession>A0A1G2BD45</accession>
<name>A0A1G2BD45_9BACT</name>
<evidence type="ECO:0000256" key="1">
    <source>
        <dbReference type="SAM" id="Phobius"/>
    </source>
</evidence>
<reference evidence="2 3" key="1">
    <citation type="journal article" date="2016" name="Nat. Commun.">
        <title>Thousands of microbial genomes shed light on interconnected biogeochemical processes in an aquifer system.</title>
        <authorList>
            <person name="Anantharaman K."/>
            <person name="Brown C.T."/>
            <person name="Hug L.A."/>
            <person name="Sharon I."/>
            <person name="Castelle C.J."/>
            <person name="Probst A.J."/>
            <person name="Thomas B.C."/>
            <person name="Singh A."/>
            <person name="Wilkins M.J."/>
            <person name="Karaoz U."/>
            <person name="Brodie E.L."/>
            <person name="Williams K.H."/>
            <person name="Hubbard S.S."/>
            <person name="Banfield J.F."/>
        </authorList>
    </citation>
    <scope>NUCLEOTIDE SEQUENCE [LARGE SCALE GENOMIC DNA]</scope>
</reference>
<feature type="transmembrane region" description="Helical" evidence="1">
    <location>
        <begin position="45"/>
        <end position="64"/>
    </location>
</feature>
<feature type="transmembrane region" description="Helical" evidence="1">
    <location>
        <begin position="188"/>
        <end position="216"/>
    </location>
</feature>
<organism evidence="2 3">
    <name type="scientific">Candidatus Kerfeldbacteria bacterium RIFOXYB2_FULL_38_14</name>
    <dbReference type="NCBI Taxonomy" id="1798547"/>
    <lineage>
        <taxon>Bacteria</taxon>
        <taxon>Candidatus Kerfeldiibacteriota</taxon>
    </lineage>
</organism>
<sequence>MITIHTEGNATTIQGGKTFQFLKLLLSAVFLILALVFLIQTPRDYTAIIFLVVFSVITFVSLFFDKPLEAEKIILDNSAKKLLYYKKNILQESIPLARVRIITEENLYIGIHDVSKTIFRFHFSNYLISLFIEYPDAQNQPKRLPICIRQNYTATIKLIRHFNALHEKHVLQLDEVGIIFAKTKIQSILALVCFLSHIAMAFLFLVVFAFLVILQYSITIIVGDNVQLGYFIIIPFLLCGPFVEIVFPAKFMAWYEKRKRKKTGNVSLWYLYTNIIYPRYRQKNNQFDYTPHFTKLGIMSKAAFSGTSDLELEAYNYYYNYYYHRY</sequence>